<dbReference type="FunFam" id="1.50.40.10:FF:000025">
    <property type="entry name" value="mitochondrial folate transporter/carrier"/>
    <property type="match status" value="1"/>
</dbReference>
<comment type="function">
    <text evidence="11">Facilitates flavin adenine dinucleotide (FAD) translocation across the mitochondrial inner membrane into the mitochondrial matrix where it acts as a redox cofactor to assist flavoenzyme activities in fundamental metabolic processes including fatty acid beta-oxidation, amino acid and choline metabolism as well as mitochondrial electron transportation. In particular, provides FAD to DLD dehydrogenase of the glycine cleavage system, part of mitochondrial one-carbon metabolic pathway involved in neural tube closure in early embryogenesis.</text>
</comment>
<evidence type="ECO:0000256" key="5">
    <source>
        <dbReference type="ARBA" id="ARBA00022737"/>
    </source>
</evidence>
<keyword evidence="9 14" id="KW-0472">Membrane</keyword>
<keyword evidence="5" id="KW-0677">Repeat</keyword>
<dbReference type="PRINTS" id="PR00926">
    <property type="entry name" value="MITOCARRIER"/>
</dbReference>
<dbReference type="InterPro" id="IPR044712">
    <property type="entry name" value="SLC25A32-like"/>
</dbReference>
<dbReference type="Gene3D" id="1.50.40.10">
    <property type="entry name" value="Mitochondrial carrier domain"/>
    <property type="match status" value="2"/>
</dbReference>
<dbReference type="AlphaFoldDB" id="A0AAW2HFN1"/>
<evidence type="ECO:0000256" key="4">
    <source>
        <dbReference type="ARBA" id="ARBA00022692"/>
    </source>
</evidence>
<evidence type="ECO:0000313" key="16">
    <source>
        <dbReference type="EMBL" id="KAL0268323.1"/>
    </source>
</evidence>
<dbReference type="GO" id="GO:0005743">
    <property type="term" value="C:mitochondrial inner membrane"/>
    <property type="evidence" value="ECO:0007669"/>
    <property type="project" value="UniProtKB-SubCell"/>
</dbReference>
<dbReference type="EMBL" id="JARGDH010000005">
    <property type="protein sequence ID" value="KAL0268323.1"/>
    <property type="molecule type" value="Genomic_DNA"/>
</dbReference>
<accession>A0AAW2HFN1</accession>
<comment type="caution">
    <text evidence="16">The sequence shown here is derived from an EMBL/GenBank/DDBJ whole genome shotgun (WGS) entry which is preliminary data.</text>
</comment>
<organism evidence="16">
    <name type="scientific">Menopon gallinae</name>
    <name type="common">poultry shaft louse</name>
    <dbReference type="NCBI Taxonomy" id="328185"/>
    <lineage>
        <taxon>Eukaryota</taxon>
        <taxon>Metazoa</taxon>
        <taxon>Ecdysozoa</taxon>
        <taxon>Arthropoda</taxon>
        <taxon>Hexapoda</taxon>
        <taxon>Insecta</taxon>
        <taxon>Pterygota</taxon>
        <taxon>Neoptera</taxon>
        <taxon>Paraneoptera</taxon>
        <taxon>Psocodea</taxon>
        <taxon>Troctomorpha</taxon>
        <taxon>Phthiraptera</taxon>
        <taxon>Amblycera</taxon>
        <taxon>Menoponidae</taxon>
        <taxon>Menopon</taxon>
    </lineage>
</organism>
<evidence type="ECO:0000256" key="1">
    <source>
        <dbReference type="ARBA" id="ARBA00004448"/>
    </source>
</evidence>
<evidence type="ECO:0000256" key="15">
    <source>
        <dbReference type="RuleBase" id="RU000488"/>
    </source>
</evidence>
<dbReference type="InterPro" id="IPR023395">
    <property type="entry name" value="MCP_dom_sf"/>
</dbReference>
<evidence type="ECO:0000256" key="14">
    <source>
        <dbReference type="PROSITE-ProRule" id="PRU00282"/>
    </source>
</evidence>
<dbReference type="Pfam" id="PF00153">
    <property type="entry name" value="Mito_carr"/>
    <property type="match status" value="4"/>
</dbReference>
<sequence length="346" mass="38741">MTTVKSNSAIRFAPENNVKFPNVRLEHLVGGISGGVTSTLILHPLDLIKIRFAVNDGRSTHMPKYHGLTNAFRLIVKEEGVRGLYRGVLANACGSGSSWGLYFLQYNTIKRWLQGGDPKQPLGIVLEMLTAAQAGVFSLIITNPIWVVKTRLCLQRNTAGSDSSTVYNGIIDAFRKIYRNEGIRGLYKGFVPGLFGVSHGSVQFMVYEELKNAHYRKNNLDIKEKLSNLQYLYFAATSKLVAAAVTYPYQVVRARLQDQNHSYEGTLDCIKKTFRYEGLTGFYKGIVPYALHVIPNMCLIFVIYEKLFEGFTGFYKGLVPNLTRVVPATMVTFLVYENVTGFMSGQ</sequence>
<evidence type="ECO:0000256" key="3">
    <source>
        <dbReference type="ARBA" id="ARBA00022448"/>
    </source>
</evidence>
<keyword evidence="4 14" id="KW-0812">Transmembrane</keyword>
<dbReference type="PANTHER" id="PTHR45683">
    <property type="entry name" value="MITOCHONDRIAL NICOTINAMIDE ADENINE DINUCLEOTIDE TRANSPORTER 1-RELATED-RELATED"/>
    <property type="match status" value="1"/>
</dbReference>
<proteinExistence type="inferred from homology"/>
<evidence type="ECO:0000256" key="2">
    <source>
        <dbReference type="ARBA" id="ARBA00006375"/>
    </source>
</evidence>
<comment type="similarity">
    <text evidence="2 15">Belongs to the mitochondrial carrier (TC 2.A.29) family.</text>
</comment>
<protein>
    <recommendedName>
        <fullName evidence="12">Solute carrier family 25 member 32</fullName>
    </recommendedName>
    <alternativeName>
        <fullName evidence="13">Mitochondrial FAD transporter</fullName>
    </alternativeName>
</protein>
<dbReference type="InterPro" id="IPR018108">
    <property type="entry name" value="MCP_transmembrane"/>
</dbReference>
<evidence type="ECO:0000256" key="10">
    <source>
        <dbReference type="ARBA" id="ARBA00050907"/>
    </source>
</evidence>
<dbReference type="InterPro" id="IPR002067">
    <property type="entry name" value="MCP"/>
</dbReference>
<dbReference type="SUPFAM" id="SSF103506">
    <property type="entry name" value="Mitochondrial carrier"/>
    <property type="match status" value="2"/>
</dbReference>
<keyword evidence="8" id="KW-0496">Mitochondrion</keyword>
<comment type="subcellular location">
    <subcellularLocation>
        <location evidence="1">Mitochondrion inner membrane</location>
        <topology evidence="1">Multi-pass membrane protein</topology>
    </subcellularLocation>
</comment>
<keyword evidence="7" id="KW-1133">Transmembrane helix</keyword>
<evidence type="ECO:0000256" key="11">
    <source>
        <dbReference type="ARBA" id="ARBA00058619"/>
    </source>
</evidence>
<dbReference type="GO" id="GO:0015215">
    <property type="term" value="F:nucleotide transmembrane transporter activity"/>
    <property type="evidence" value="ECO:0007669"/>
    <property type="project" value="UniProtKB-ARBA"/>
</dbReference>
<feature type="repeat" description="Solcar" evidence="14">
    <location>
        <begin position="122"/>
        <end position="213"/>
    </location>
</feature>
<feature type="repeat" description="Solcar" evidence="14">
    <location>
        <begin position="22"/>
        <end position="112"/>
    </location>
</feature>
<name>A0AAW2HFN1_9NEOP</name>
<keyword evidence="3 15" id="KW-0813">Transport</keyword>
<evidence type="ECO:0000256" key="6">
    <source>
        <dbReference type="ARBA" id="ARBA00022792"/>
    </source>
</evidence>
<reference evidence="16" key="1">
    <citation type="journal article" date="2024" name="Gigascience">
        <title>Chromosome-level genome of the poultry shaft louse Menopon gallinae provides insight into the host-switching and adaptive evolution of parasitic lice.</title>
        <authorList>
            <person name="Xu Y."/>
            <person name="Ma L."/>
            <person name="Liu S."/>
            <person name="Liang Y."/>
            <person name="Liu Q."/>
            <person name="He Z."/>
            <person name="Tian L."/>
            <person name="Duan Y."/>
            <person name="Cai W."/>
            <person name="Li H."/>
            <person name="Song F."/>
        </authorList>
    </citation>
    <scope>NUCLEOTIDE SEQUENCE</scope>
    <source>
        <strain evidence="16">Cailab_2023a</strain>
    </source>
</reference>
<evidence type="ECO:0000256" key="7">
    <source>
        <dbReference type="ARBA" id="ARBA00022989"/>
    </source>
</evidence>
<dbReference type="PROSITE" id="PS50920">
    <property type="entry name" value="SOLCAR"/>
    <property type="match status" value="3"/>
</dbReference>
<evidence type="ECO:0000256" key="12">
    <source>
        <dbReference type="ARBA" id="ARBA00070508"/>
    </source>
</evidence>
<dbReference type="GO" id="GO:0015711">
    <property type="term" value="P:organic anion transport"/>
    <property type="evidence" value="ECO:0007669"/>
    <property type="project" value="UniProtKB-ARBA"/>
</dbReference>
<evidence type="ECO:0000256" key="13">
    <source>
        <dbReference type="ARBA" id="ARBA00079992"/>
    </source>
</evidence>
<evidence type="ECO:0000256" key="8">
    <source>
        <dbReference type="ARBA" id="ARBA00023128"/>
    </source>
</evidence>
<evidence type="ECO:0000256" key="9">
    <source>
        <dbReference type="ARBA" id="ARBA00023136"/>
    </source>
</evidence>
<comment type="catalytic activity">
    <reaction evidence="10">
        <text>FAD(in) = FAD(out)</text>
        <dbReference type="Rhea" id="RHEA:76535"/>
        <dbReference type="ChEBI" id="CHEBI:57692"/>
    </reaction>
</comment>
<keyword evidence="6" id="KW-0999">Mitochondrion inner membrane</keyword>
<gene>
    <name evidence="16" type="ORF">PYX00_010312</name>
</gene>
<feature type="repeat" description="Solcar" evidence="14">
    <location>
        <begin position="226"/>
        <end position="310"/>
    </location>
</feature>